<organism evidence="1 2">
    <name type="scientific">Halteria grandinella</name>
    <dbReference type="NCBI Taxonomy" id="5974"/>
    <lineage>
        <taxon>Eukaryota</taxon>
        <taxon>Sar</taxon>
        <taxon>Alveolata</taxon>
        <taxon>Ciliophora</taxon>
        <taxon>Intramacronucleata</taxon>
        <taxon>Spirotrichea</taxon>
        <taxon>Stichotrichia</taxon>
        <taxon>Sporadotrichida</taxon>
        <taxon>Halteriidae</taxon>
        <taxon>Halteria</taxon>
    </lineage>
</organism>
<dbReference type="EMBL" id="RRYP01006277">
    <property type="protein sequence ID" value="TNV81334.1"/>
    <property type="molecule type" value="Genomic_DNA"/>
</dbReference>
<evidence type="ECO:0000313" key="2">
    <source>
        <dbReference type="Proteomes" id="UP000785679"/>
    </source>
</evidence>
<proteinExistence type="predicted"/>
<gene>
    <name evidence="1" type="ORF">FGO68_gene2880</name>
</gene>
<reference evidence="1" key="1">
    <citation type="submission" date="2019-06" db="EMBL/GenBank/DDBJ databases">
        <authorList>
            <person name="Zheng W."/>
        </authorList>
    </citation>
    <scope>NUCLEOTIDE SEQUENCE</scope>
    <source>
        <strain evidence="1">QDHG01</strain>
    </source>
</reference>
<protein>
    <submittedName>
        <fullName evidence="1">Uncharacterized protein</fullName>
    </submittedName>
</protein>
<comment type="caution">
    <text evidence="1">The sequence shown here is derived from an EMBL/GenBank/DDBJ whole genome shotgun (WGS) entry which is preliminary data.</text>
</comment>
<dbReference type="AlphaFoldDB" id="A0A8J8T3Y3"/>
<evidence type="ECO:0000313" key="1">
    <source>
        <dbReference type="EMBL" id="TNV81334.1"/>
    </source>
</evidence>
<accession>A0A8J8T3Y3</accession>
<sequence length="382" mass="44805">METLNFQVQYYSSGKCISKILKERNAINSIRLVIENLNEQNLRENDHLSYNIKVHQAQPENIKKEMLELFEKIASLEDTFTVNGLKIIVKLGTSRQELEELRVRIELLRPNQSNLTLEIEVDPLPISLLLELIPIDFDYQLAKFKNVENFQIEIVSKSINLIEKLVQFTNAIIQERGSKFKKFWFSMPSCQDFIIGQSLIHALNQLKGNIANNCKNIEELYLCHQGDPNLQQDLFELSLGNTLPHLKRLYVPQIIEQLPIIEHFKLNQTSKFNPNLQQIIVNHVPYFKGKDQWEILKQLSYAMKPHINQGQQISIQNQIEKGRNLESVDIDEFAEFVSINEPNIMIDCPTFYYGLFKEDYKYDQVKRWKKIMDLLNTIKNKH</sequence>
<keyword evidence="2" id="KW-1185">Reference proteome</keyword>
<name>A0A8J8T3Y3_HALGN</name>
<dbReference type="Proteomes" id="UP000785679">
    <property type="component" value="Unassembled WGS sequence"/>
</dbReference>